<evidence type="ECO:0000256" key="2">
    <source>
        <dbReference type="SAM" id="SignalP"/>
    </source>
</evidence>
<reference evidence="3 4" key="1">
    <citation type="submission" date="2021-05" db="EMBL/GenBank/DDBJ databases">
        <title>Genome Assembly of Synthetic Allotetraploid Brassica napus Reveals Homoeologous Exchanges between Subgenomes.</title>
        <authorList>
            <person name="Davis J.T."/>
        </authorList>
    </citation>
    <scope>NUCLEOTIDE SEQUENCE [LARGE SCALE GENOMIC DNA]</scope>
    <source>
        <strain evidence="4">cv. Da-Ae</strain>
        <tissue evidence="3">Seedling</tissue>
    </source>
</reference>
<gene>
    <name evidence="3" type="ORF">HID58_040971</name>
</gene>
<organism evidence="3 4">
    <name type="scientific">Brassica napus</name>
    <name type="common">Rape</name>
    <dbReference type="NCBI Taxonomy" id="3708"/>
    <lineage>
        <taxon>Eukaryota</taxon>
        <taxon>Viridiplantae</taxon>
        <taxon>Streptophyta</taxon>
        <taxon>Embryophyta</taxon>
        <taxon>Tracheophyta</taxon>
        <taxon>Spermatophyta</taxon>
        <taxon>Magnoliopsida</taxon>
        <taxon>eudicotyledons</taxon>
        <taxon>Gunneridae</taxon>
        <taxon>Pentapetalae</taxon>
        <taxon>rosids</taxon>
        <taxon>malvids</taxon>
        <taxon>Brassicales</taxon>
        <taxon>Brassicaceae</taxon>
        <taxon>Brassiceae</taxon>
        <taxon>Brassica</taxon>
    </lineage>
</organism>
<keyword evidence="1" id="KW-1133">Transmembrane helix</keyword>
<feature type="signal peptide" evidence="2">
    <location>
        <begin position="1"/>
        <end position="20"/>
    </location>
</feature>
<dbReference type="EMBL" id="JAGKQM010000011">
    <property type="protein sequence ID" value="KAH0901468.1"/>
    <property type="molecule type" value="Genomic_DNA"/>
</dbReference>
<keyword evidence="2" id="KW-0732">Signal</keyword>
<comment type="caution">
    <text evidence="3">The sequence shown here is derived from an EMBL/GenBank/DDBJ whole genome shotgun (WGS) entry which is preliminary data.</text>
</comment>
<name>A0ABQ8B9T3_BRANA</name>
<evidence type="ECO:0000313" key="4">
    <source>
        <dbReference type="Proteomes" id="UP000824890"/>
    </source>
</evidence>
<accession>A0ABQ8B9T3</accession>
<keyword evidence="4" id="KW-1185">Reference proteome</keyword>
<keyword evidence="1" id="KW-0472">Membrane</keyword>
<protein>
    <submittedName>
        <fullName evidence="3">Uncharacterized protein</fullName>
    </submittedName>
</protein>
<proteinExistence type="predicted"/>
<feature type="transmembrane region" description="Helical" evidence="1">
    <location>
        <begin position="180"/>
        <end position="198"/>
    </location>
</feature>
<feature type="chain" id="PRO_5047323135" evidence="2">
    <location>
        <begin position="21"/>
        <end position="309"/>
    </location>
</feature>
<feature type="transmembrane region" description="Helical" evidence="1">
    <location>
        <begin position="153"/>
        <end position="173"/>
    </location>
</feature>
<sequence>MQKAPCSLLLLVLTSPDLRLTGIRIPFPQRLPPPSSTATQQLQLPDTAYKASIFGFQPQTSTPMNLSRINQSFHSPHPHPLRKTAITTTLWALHLCLSQVSFVKPNTPLTTKTQHPQHIISSLRLTGLRRMLATARSGKSRDGARDSSHDKTLIVFVSILGLGFGLWCGPKFYRFKNPIWVMDFITMLASLPAFSLIFNEFVDCWLRSLPVTTSGLRHGSRDSILPSIPLRKLPPSKSTILFGSVPNSPMVSEKKIVSTASTSCLSIGLLSGSFEIHLIGHWSFKYFYKLTDFSKIFPSTKLYTSLARK</sequence>
<evidence type="ECO:0000256" key="1">
    <source>
        <dbReference type="SAM" id="Phobius"/>
    </source>
</evidence>
<keyword evidence="1" id="KW-0812">Transmembrane</keyword>
<dbReference type="Proteomes" id="UP000824890">
    <property type="component" value="Unassembled WGS sequence"/>
</dbReference>
<evidence type="ECO:0000313" key="3">
    <source>
        <dbReference type="EMBL" id="KAH0901468.1"/>
    </source>
</evidence>